<dbReference type="InterPro" id="IPR050194">
    <property type="entry name" value="Glycosyltransferase_grp1"/>
</dbReference>
<dbReference type="CDD" id="cd03801">
    <property type="entry name" value="GT4_PimA-like"/>
    <property type="match status" value="1"/>
</dbReference>
<dbReference type="EMBL" id="JACBZH010000001">
    <property type="protein sequence ID" value="NYH90890.1"/>
    <property type="molecule type" value="Genomic_DNA"/>
</dbReference>
<sequence>MALNSVVLHVADYAAPYPGAFIAQLGMLDEELRRRGTGRCAFAFPPAAEGATWFRRQQADGSWVGIVHGSANRSMLRTARQLYEMVEETGASIIHTHFGSYDLPAALAVGRMRRRDRSCCLLWHYRTALEEDVDRRSLRRRVKDVVRYRVPSRTVDSCFAVTDALAREAALRGLGAKASAMIAGCDTEAFSPRPSVRDRVRAELGLQRDDVLVLHLGWAWRRKGGDLLVAAARMLQEKGLTRLVYVSVGAPAGNEPVRSLAFTDKVSDLHQAADIFVSASRSEGFGNGVVEAMASGTVVVATLAAGQREIFDGVDGCVAVPIADPVRLAEGIEDLLRRRSSWPALGAVNRAHVVSHYDMRSWARRMADMYEQLLRPGAVRR</sequence>
<dbReference type="RefSeq" id="WP_179788569.1">
    <property type="nucleotide sequence ID" value="NZ_BAAARR010000016.1"/>
</dbReference>
<dbReference type="Pfam" id="PF13692">
    <property type="entry name" value="Glyco_trans_1_4"/>
    <property type="match status" value="1"/>
</dbReference>
<comment type="caution">
    <text evidence="1">The sequence shown here is derived from an EMBL/GenBank/DDBJ whole genome shotgun (WGS) entry which is preliminary data.</text>
</comment>
<keyword evidence="2" id="KW-1185">Reference proteome</keyword>
<evidence type="ECO:0000313" key="2">
    <source>
        <dbReference type="Proteomes" id="UP000579605"/>
    </source>
</evidence>
<keyword evidence="1" id="KW-0808">Transferase</keyword>
<proteinExistence type="predicted"/>
<dbReference type="GO" id="GO:0016758">
    <property type="term" value="F:hexosyltransferase activity"/>
    <property type="evidence" value="ECO:0007669"/>
    <property type="project" value="TreeGrafter"/>
</dbReference>
<organism evidence="1 2">
    <name type="scientific">Actinopolymorpha rutila</name>
    <dbReference type="NCBI Taxonomy" id="446787"/>
    <lineage>
        <taxon>Bacteria</taxon>
        <taxon>Bacillati</taxon>
        <taxon>Actinomycetota</taxon>
        <taxon>Actinomycetes</taxon>
        <taxon>Propionibacteriales</taxon>
        <taxon>Actinopolymorphaceae</taxon>
        <taxon>Actinopolymorpha</taxon>
    </lineage>
</organism>
<dbReference type="AlphaFoldDB" id="A0A852ZPB7"/>
<dbReference type="Proteomes" id="UP000579605">
    <property type="component" value="Unassembled WGS sequence"/>
</dbReference>
<name>A0A852ZPB7_9ACTN</name>
<protein>
    <submittedName>
        <fullName evidence="1">Glycosyltransferase involved in cell wall biosynthesis</fullName>
    </submittedName>
</protein>
<dbReference type="Gene3D" id="3.40.50.2000">
    <property type="entry name" value="Glycogen Phosphorylase B"/>
    <property type="match status" value="2"/>
</dbReference>
<accession>A0A852ZPB7</accession>
<dbReference type="PANTHER" id="PTHR45947:SF3">
    <property type="entry name" value="SULFOQUINOVOSYL TRANSFERASE SQD2"/>
    <property type="match status" value="1"/>
</dbReference>
<dbReference type="SUPFAM" id="SSF53756">
    <property type="entry name" value="UDP-Glycosyltransferase/glycogen phosphorylase"/>
    <property type="match status" value="1"/>
</dbReference>
<dbReference type="PANTHER" id="PTHR45947">
    <property type="entry name" value="SULFOQUINOVOSYL TRANSFERASE SQD2"/>
    <property type="match status" value="1"/>
</dbReference>
<evidence type="ECO:0000313" key="1">
    <source>
        <dbReference type="EMBL" id="NYH90890.1"/>
    </source>
</evidence>
<reference evidence="1 2" key="1">
    <citation type="submission" date="2020-07" db="EMBL/GenBank/DDBJ databases">
        <title>Sequencing the genomes of 1000 actinobacteria strains.</title>
        <authorList>
            <person name="Klenk H.-P."/>
        </authorList>
    </citation>
    <scope>NUCLEOTIDE SEQUENCE [LARGE SCALE GENOMIC DNA]</scope>
    <source>
        <strain evidence="1 2">DSM 18448</strain>
    </source>
</reference>
<gene>
    <name evidence="1" type="ORF">F4554_003528</name>
</gene>